<dbReference type="Pfam" id="PF04340">
    <property type="entry name" value="DUF484"/>
    <property type="match status" value="1"/>
</dbReference>
<dbReference type="EMBL" id="CZQC01000070">
    <property type="protein sequence ID" value="CUS42760.1"/>
    <property type="molecule type" value="Genomic_DNA"/>
</dbReference>
<sequence length="223" mass="25184">MSQLPRLTEADVVQFLEDHPEFFIGKDALLSDMRIPHNSGPATSLVERQLAVHRERNVELRQRLSDLLENARRNDQLFEKSRRLVLALVEAENWMGVQAALDDSLRKDFGVDAWAMLHFTERQLEEPLIAIHSTERQRTTHRLFKGHRAICGQLPASDIAMLLGVDSSDAKSVASAQIRGRDNNGVLTIASKNPSYYRSSMDTLFLDYIADVLALRLPQIPVG</sequence>
<dbReference type="Gene3D" id="3.30.450.40">
    <property type="match status" value="1"/>
</dbReference>
<dbReference type="PANTHER" id="PTHR38765">
    <property type="entry name" value="DUF484 DOMAIN-CONTAINING PROTEIN"/>
    <property type="match status" value="1"/>
</dbReference>
<dbReference type="AlphaFoldDB" id="A0A160TDX3"/>
<gene>
    <name evidence="1" type="ORF">MGWOODY_Tha1138</name>
</gene>
<proteinExistence type="predicted"/>
<dbReference type="InterPro" id="IPR007435">
    <property type="entry name" value="DUF484"/>
</dbReference>
<dbReference type="PANTHER" id="PTHR38765:SF1">
    <property type="entry name" value="DUF484 DOMAIN-CONTAINING PROTEIN"/>
    <property type="match status" value="1"/>
</dbReference>
<evidence type="ECO:0000313" key="1">
    <source>
        <dbReference type="EMBL" id="CUS42760.1"/>
    </source>
</evidence>
<evidence type="ECO:0008006" key="2">
    <source>
        <dbReference type="Google" id="ProtNLM"/>
    </source>
</evidence>
<accession>A0A160TDX3</accession>
<dbReference type="InterPro" id="IPR029016">
    <property type="entry name" value="GAF-like_dom_sf"/>
</dbReference>
<organism evidence="1">
    <name type="scientific">hydrothermal vent metagenome</name>
    <dbReference type="NCBI Taxonomy" id="652676"/>
    <lineage>
        <taxon>unclassified sequences</taxon>
        <taxon>metagenomes</taxon>
        <taxon>ecological metagenomes</taxon>
    </lineage>
</organism>
<name>A0A160TDX3_9ZZZZ</name>
<protein>
    <recommendedName>
        <fullName evidence="2">DUF484 domain-containing protein</fullName>
    </recommendedName>
</protein>
<reference evidence="1" key="1">
    <citation type="submission" date="2015-10" db="EMBL/GenBank/DDBJ databases">
        <authorList>
            <person name="Gilbert D.G."/>
        </authorList>
    </citation>
    <scope>NUCLEOTIDE SEQUENCE</scope>
</reference>